<reference evidence="1 2" key="1">
    <citation type="submission" date="2013-03" db="EMBL/GenBank/DDBJ databases">
        <title>The Genome Sequence of Phialophora europaea CBS 101466.</title>
        <authorList>
            <consortium name="The Broad Institute Genomics Platform"/>
            <person name="Cuomo C."/>
            <person name="de Hoog S."/>
            <person name="Gorbushina A."/>
            <person name="Walker B."/>
            <person name="Young S.K."/>
            <person name="Zeng Q."/>
            <person name="Gargeya S."/>
            <person name="Fitzgerald M."/>
            <person name="Haas B."/>
            <person name="Abouelleil A."/>
            <person name="Allen A.W."/>
            <person name="Alvarado L."/>
            <person name="Arachchi H.M."/>
            <person name="Berlin A.M."/>
            <person name="Chapman S.B."/>
            <person name="Gainer-Dewar J."/>
            <person name="Goldberg J."/>
            <person name="Griggs A."/>
            <person name="Gujja S."/>
            <person name="Hansen M."/>
            <person name="Howarth C."/>
            <person name="Imamovic A."/>
            <person name="Ireland A."/>
            <person name="Larimer J."/>
            <person name="McCowan C."/>
            <person name="Murphy C."/>
            <person name="Pearson M."/>
            <person name="Poon T.W."/>
            <person name="Priest M."/>
            <person name="Roberts A."/>
            <person name="Saif S."/>
            <person name="Shea T."/>
            <person name="Sisk P."/>
            <person name="Sykes S."/>
            <person name="Wortman J."/>
            <person name="Nusbaum C."/>
            <person name="Birren B."/>
        </authorList>
    </citation>
    <scope>NUCLEOTIDE SEQUENCE [LARGE SCALE GENOMIC DNA]</scope>
    <source>
        <strain evidence="1 2">CBS 101466</strain>
    </source>
</reference>
<dbReference type="PANTHER" id="PTHR38111">
    <property type="entry name" value="ZN(2)-C6 FUNGAL-TYPE DOMAIN-CONTAINING PROTEIN-RELATED"/>
    <property type="match status" value="1"/>
</dbReference>
<keyword evidence="2" id="KW-1185">Reference proteome</keyword>
<name>W2RTK0_CYPE1</name>
<dbReference type="RefSeq" id="XP_008719623.1">
    <property type="nucleotide sequence ID" value="XM_008721401.1"/>
</dbReference>
<dbReference type="PANTHER" id="PTHR38111:SF11">
    <property type="entry name" value="TRANSCRIPTION FACTOR DOMAIN-CONTAINING PROTEIN-RELATED"/>
    <property type="match status" value="1"/>
</dbReference>
<evidence type="ECO:0000313" key="1">
    <source>
        <dbReference type="EMBL" id="ETN39034.1"/>
    </source>
</evidence>
<dbReference type="InterPro" id="IPR021858">
    <property type="entry name" value="Fun_TF"/>
</dbReference>
<evidence type="ECO:0008006" key="3">
    <source>
        <dbReference type="Google" id="ProtNLM"/>
    </source>
</evidence>
<evidence type="ECO:0000313" key="2">
    <source>
        <dbReference type="Proteomes" id="UP000030752"/>
    </source>
</evidence>
<dbReference type="HOGENOM" id="CLU_021599_2_3_1"/>
<dbReference type="EMBL" id="KB822722">
    <property type="protein sequence ID" value="ETN39034.1"/>
    <property type="molecule type" value="Genomic_DNA"/>
</dbReference>
<dbReference type="eggNOG" id="ENOG502T44Y">
    <property type="taxonomic scope" value="Eukaryota"/>
</dbReference>
<dbReference type="STRING" id="1220924.W2RTK0"/>
<dbReference type="OrthoDB" id="3525185at2759"/>
<sequence>MQMSSNEDILRKALLAIAYTRAGRNRSNKPCIIEGHRYYGETLRLMQQMLYDPMLSHSDEVLAAARCMCLYESFESTTGTMASWINQNRGIARMLEVRGPRNCREPFPRAVLESVRQNMMIVGIITRTPCFLEQEDWRTQPWIGISPKPLDQQLYDYGFVLATVYQEGGAISADQPASWRVYVDIFTKVHDAYQALSQLNEEVSKIHDGTDHLLSTPLPVVKALLLALDLCFSLFANALLPTCTPEIVESHREVIGQLLGYAQDSRRQQLARKIIQHLSSCLRTEPVFVMTMMLFPLNCARFELKDNEGDKDRVNSLMSALETGRGHRITGSVRRAGQSLAPPIARSSMFSQQTTADG</sequence>
<proteinExistence type="predicted"/>
<dbReference type="Proteomes" id="UP000030752">
    <property type="component" value="Unassembled WGS sequence"/>
</dbReference>
<protein>
    <recommendedName>
        <fullName evidence="3">Transcription factor domain-containing protein</fullName>
    </recommendedName>
</protein>
<dbReference type="Pfam" id="PF11951">
    <property type="entry name" value="Fungal_trans_2"/>
    <property type="match status" value="1"/>
</dbReference>
<accession>W2RTK0</accession>
<organism evidence="1 2">
    <name type="scientific">Cyphellophora europaea (strain CBS 101466)</name>
    <name type="common">Phialophora europaea</name>
    <dbReference type="NCBI Taxonomy" id="1220924"/>
    <lineage>
        <taxon>Eukaryota</taxon>
        <taxon>Fungi</taxon>
        <taxon>Dikarya</taxon>
        <taxon>Ascomycota</taxon>
        <taxon>Pezizomycotina</taxon>
        <taxon>Eurotiomycetes</taxon>
        <taxon>Chaetothyriomycetidae</taxon>
        <taxon>Chaetothyriales</taxon>
        <taxon>Cyphellophoraceae</taxon>
        <taxon>Cyphellophora</taxon>
    </lineage>
</organism>
<dbReference type="VEuPathDB" id="FungiDB:HMPREF1541_07076"/>
<dbReference type="AlphaFoldDB" id="W2RTK0"/>
<dbReference type="GeneID" id="19974415"/>
<dbReference type="InterPro" id="IPR053178">
    <property type="entry name" value="Osmoadaptation_assoc"/>
</dbReference>
<dbReference type="InParanoid" id="W2RTK0"/>
<gene>
    <name evidence="1" type="ORF">HMPREF1541_07076</name>
</gene>